<protein>
    <submittedName>
        <fullName evidence="1">Uncharacterized protein</fullName>
    </submittedName>
</protein>
<comment type="caution">
    <text evidence="1">The sequence shown here is derived from an EMBL/GenBank/DDBJ whole genome shotgun (WGS) entry which is preliminary data.</text>
</comment>
<dbReference type="EMBL" id="JAHMHR010000010">
    <property type="protein sequence ID" value="KAK1688890.1"/>
    <property type="molecule type" value="Genomic_DNA"/>
</dbReference>
<dbReference type="Proteomes" id="UP001224890">
    <property type="component" value="Unassembled WGS sequence"/>
</dbReference>
<accession>A0AAJ0AR80</accession>
<dbReference type="RefSeq" id="XP_060432585.1">
    <property type="nucleotide sequence ID" value="XM_060574321.1"/>
</dbReference>
<evidence type="ECO:0000313" key="1">
    <source>
        <dbReference type="EMBL" id="KAK1688890.1"/>
    </source>
</evidence>
<dbReference type="GeneID" id="85458847"/>
<dbReference type="AlphaFoldDB" id="A0AAJ0AR80"/>
<gene>
    <name evidence="1" type="ORF">BDP55DRAFT_655533</name>
</gene>
<name>A0AAJ0AR80_9PEZI</name>
<organism evidence="1 2">
    <name type="scientific">Colletotrichum godetiae</name>
    <dbReference type="NCBI Taxonomy" id="1209918"/>
    <lineage>
        <taxon>Eukaryota</taxon>
        <taxon>Fungi</taxon>
        <taxon>Dikarya</taxon>
        <taxon>Ascomycota</taxon>
        <taxon>Pezizomycotina</taxon>
        <taxon>Sordariomycetes</taxon>
        <taxon>Hypocreomycetidae</taxon>
        <taxon>Glomerellales</taxon>
        <taxon>Glomerellaceae</taxon>
        <taxon>Colletotrichum</taxon>
        <taxon>Colletotrichum acutatum species complex</taxon>
    </lineage>
</organism>
<keyword evidence="2" id="KW-1185">Reference proteome</keyword>
<sequence length="106" mass="11117">MLLTGSWTSLFSLFFFRRRRLQVPRAAITAASGMPTPSLTLSVRDSPILGAGSAVLVLEAKVPEVVVAGLLEVVSELDEDVVVAAVVLAEVVEVGADSSIVPLVSR</sequence>
<evidence type="ECO:0000313" key="2">
    <source>
        <dbReference type="Proteomes" id="UP001224890"/>
    </source>
</evidence>
<reference evidence="1" key="1">
    <citation type="submission" date="2021-06" db="EMBL/GenBank/DDBJ databases">
        <title>Comparative genomics, transcriptomics and evolutionary studies reveal genomic signatures of adaptation to plant cell wall in hemibiotrophic fungi.</title>
        <authorList>
            <consortium name="DOE Joint Genome Institute"/>
            <person name="Baroncelli R."/>
            <person name="Diaz J.F."/>
            <person name="Benocci T."/>
            <person name="Peng M."/>
            <person name="Battaglia E."/>
            <person name="Haridas S."/>
            <person name="Andreopoulos W."/>
            <person name="Labutti K."/>
            <person name="Pangilinan J."/>
            <person name="Floch G.L."/>
            <person name="Makela M.R."/>
            <person name="Henrissat B."/>
            <person name="Grigoriev I.V."/>
            <person name="Crouch J.A."/>
            <person name="De Vries R.P."/>
            <person name="Sukno S.A."/>
            <person name="Thon M.R."/>
        </authorList>
    </citation>
    <scope>NUCLEOTIDE SEQUENCE</scope>
    <source>
        <strain evidence="1">CBS 193.32</strain>
    </source>
</reference>
<proteinExistence type="predicted"/>